<feature type="transmembrane region" description="Helical" evidence="1">
    <location>
        <begin position="112"/>
        <end position="137"/>
    </location>
</feature>
<evidence type="ECO:0000313" key="2">
    <source>
        <dbReference type="EMBL" id="AGA89652.1"/>
    </source>
</evidence>
<reference evidence="2 3" key="1">
    <citation type="submission" date="2011-09" db="EMBL/GenBank/DDBJ databases">
        <title>Complete sequence of chromosome of Thioflavicoccus mobilis 8321.</title>
        <authorList>
            <consortium name="US DOE Joint Genome Institute"/>
            <person name="Lucas S."/>
            <person name="Han J."/>
            <person name="Lapidus A."/>
            <person name="Cheng J.-F."/>
            <person name="Goodwin L."/>
            <person name="Pitluck S."/>
            <person name="Peters L."/>
            <person name="Ovchinnikova G."/>
            <person name="Lu M."/>
            <person name="Detter J.C."/>
            <person name="Han C."/>
            <person name="Tapia R."/>
            <person name="Land M."/>
            <person name="Hauser L."/>
            <person name="Kyrpides N."/>
            <person name="Ivanova N."/>
            <person name="Pagani I."/>
            <person name="Vogl K."/>
            <person name="Liu Z."/>
            <person name="Imhoff J."/>
            <person name="Thiel V."/>
            <person name="Frigaard N.-U."/>
            <person name="Bryant D."/>
            <person name="Woyke T."/>
        </authorList>
    </citation>
    <scope>NUCLEOTIDE SEQUENCE [LARGE SCALE GENOMIC DNA]</scope>
    <source>
        <strain evidence="2 3">8321</strain>
    </source>
</reference>
<feature type="transmembrane region" description="Helical" evidence="1">
    <location>
        <begin position="157"/>
        <end position="177"/>
    </location>
</feature>
<feature type="transmembrane region" description="Helical" evidence="1">
    <location>
        <begin position="235"/>
        <end position="255"/>
    </location>
</feature>
<name>L0GUZ9_9GAMM</name>
<dbReference type="AlphaFoldDB" id="L0GUZ9"/>
<keyword evidence="1" id="KW-0472">Membrane</keyword>
<keyword evidence="1" id="KW-1133">Transmembrane helix</keyword>
<keyword evidence="1" id="KW-0812">Transmembrane</keyword>
<evidence type="ECO:0000256" key="1">
    <source>
        <dbReference type="SAM" id="Phobius"/>
    </source>
</evidence>
<evidence type="ECO:0000313" key="3">
    <source>
        <dbReference type="Proteomes" id="UP000010816"/>
    </source>
</evidence>
<feature type="transmembrane region" description="Helical" evidence="1">
    <location>
        <begin position="198"/>
        <end position="215"/>
    </location>
</feature>
<accession>L0GUZ9</accession>
<protein>
    <submittedName>
        <fullName evidence="2">Uncharacterized protein</fullName>
    </submittedName>
</protein>
<organism evidence="2 3">
    <name type="scientific">Thioflavicoccus mobilis 8321</name>
    <dbReference type="NCBI Taxonomy" id="765912"/>
    <lineage>
        <taxon>Bacteria</taxon>
        <taxon>Pseudomonadati</taxon>
        <taxon>Pseudomonadota</taxon>
        <taxon>Gammaproteobacteria</taxon>
        <taxon>Chromatiales</taxon>
        <taxon>Chromatiaceae</taxon>
        <taxon>Thioflavicoccus</taxon>
    </lineage>
</organism>
<gene>
    <name evidence="2" type="ORF">Thimo_0815</name>
</gene>
<sequence>MDRFFDQVLIEGSADHSLDLIAFFRDPATGGTSLPEPLSKFVAEVERVNLLIIDGLDADRDRERRQEILKLALGAARVGAQGDHYNTALGTQQLALVEKLLLRRVAESRKGFLGLIYRWAAIWALSGLLLLSLLGLVSEGVIPLSTITPTAHSTLAAFAYSMLGIALGVSITSVIRLRQVTPELIGKFDPYDFSPSNRFFYVTLLAIGIFVLLYFDVVQIGLGSVLLNQVRDFPAMGTLVGLAAGASEPVLASIFEKGSSPTTSSAGKE</sequence>
<proteinExistence type="predicted"/>
<dbReference type="HOGENOM" id="CLU_1034188_0_0_6"/>
<dbReference type="RefSeq" id="WP_015279798.1">
    <property type="nucleotide sequence ID" value="NC_019940.1"/>
</dbReference>
<dbReference type="KEGG" id="tmb:Thimo_0815"/>
<dbReference type="Proteomes" id="UP000010816">
    <property type="component" value="Chromosome"/>
</dbReference>
<dbReference type="EMBL" id="CP003051">
    <property type="protein sequence ID" value="AGA89652.1"/>
    <property type="molecule type" value="Genomic_DNA"/>
</dbReference>
<keyword evidence="3" id="KW-1185">Reference proteome</keyword>